<evidence type="ECO:0000256" key="8">
    <source>
        <dbReference type="ARBA" id="ARBA00022827"/>
    </source>
</evidence>
<keyword evidence="3" id="KW-0285">Flavoprotein</keyword>
<dbReference type="EMBL" id="JANAVB010000400">
    <property type="protein sequence ID" value="KAJ6853685.1"/>
    <property type="molecule type" value="Genomic_DNA"/>
</dbReference>
<dbReference type="Gene3D" id="3.40.50.620">
    <property type="entry name" value="HUPs"/>
    <property type="match status" value="1"/>
</dbReference>
<dbReference type="GO" id="GO:0009507">
    <property type="term" value="C:chloroplast"/>
    <property type="evidence" value="ECO:0007669"/>
    <property type="project" value="TreeGrafter"/>
</dbReference>
<dbReference type="PANTHER" id="PTHR12714:SF20">
    <property type="entry name" value="FAD SYNTHETASE 1, CHLOROPLASTIC-RELATED"/>
    <property type="match status" value="1"/>
</dbReference>
<keyword evidence="7" id="KW-0547">Nucleotide-binding</keyword>
<dbReference type="InterPro" id="IPR015864">
    <property type="entry name" value="FAD_synthase"/>
</dbReference>
<feature type="domain" description="FAD synthetase" evidence="10">
    <location>
        <begin position="78"/>
        <end position="220"/>
    </location>
</feature>
<evidence type="ECO:0000256" key="3">
    <source>
        <dbReference type="ARBA" id="ARBA00022630"/>
    </source>
</evidence>
<dbReference type="CDD" id="cd02064">
    <property type="entry name" value="FAD_synthetase_N"/>
    <property type="match status" value="1"/>
</dbReference>
<sequence>MSASILASSIFSPLAPLRSCVCLNEGRSGVLRKAKNNTHIARGIFSSYGSQGTKLTSEDMSKDKFLIDCVTDQECVVGGIVALGKFDALHLGHRELAIQASKIGIPFLLSFVGMAEVLGWPSRPPVVAKCDRKRVLSSWAPHCGNVVPLEFEVEFSNVRHLTPREFVEKLSKDLRVNGVVAGENYRFGYRASGDARELVNLCKEYGLDVVIVNNVMDKSQESAGGNGKVINSGDKGQVSSTRVRQALAMGDMEHVAQLLGRKHRLVLSVNKEWSCPSSKRVLVPKSCMLNLPPGDGKFDGCTLLVDDILAGPCKVAITPENLDIQLDSGNFQNMLQDGRFVGIEFG</sequence>
<comment type="caution">
    <text evidence="11">The sequence shown here is derived from an EMBL/GenBank/DDBJ whole genome shotgun (WGS) entry which is preliminary data.</text>
</comment>
<keyword evidence="5" id="KW-0808">Transferase</keyword>
<dbReference type="InterPro" id="IPR014729">
    <property type="entry name" value="Rossmann-like_a/b/a_fold"/>
</dbReference>
<evidence type="ECO:0000256" key="9">
    <source>
        <dbReference type="ARBA" id="ARBA00022840"/>
    </source>
</evidence>
<dbReference type="GO" id="GO:0005524">
    <property type="term" value="F:ATP binding"/>
    <property type="evidence" value="ECO:0007669"/>
    <property type="project" value="UniProtKB-KW"/>
</dbReference>
<dbReference type="Proteomes" id="UP001140949">
    <property type="component" value="Unassembled WGS sequence"/>
</dbReference>
<evidence type="ECO:0000256" key="4">
    <source>
        <dbReference type="ARBA" id="ARBA00022643"/>
    </source>
</evidence>
<keyword evidence="8" id="KW-0274">FAD</keyword>
<evidence type="ECO:0000256" key="6">
    <source>
        <dbReference type="ARBA" id="ARBA00022695"/>
    </source>
</evidence>
<dbReference type="GO" id="GO:0009231">
    <property type="term" value="P:riboflavin biosynthetic process"/>
    <property type="evidence" value="ECO:0007669"/>
    <property type="project" value="InterPro"/>
</dbReference>
<evidence type="ECO:0000256" key="2">
    <source>
        <dbReference type="ARBA" id="ARBA00012393"/>
    </source>
</evidence>
<dbReference type="EC" id="2.7.7.2" evidence="2"/>
<dbReference type="PANTHER" id="PTHR12714">
    <property type="entry name" value="PROTEIN-S ISOPRENYLCYSTEINE O-METHYLTRANSFERASE"/>
    <property type="match status" value="1"/>
</dbReference>
<protein>
    <recommendedName>
        <fullName evidence="2">FAD synthase</fullName>
        <ecNumber evidence="2">2.7.7.2</ecNumber>
    </recommendedName>
</protein>
<evidence type="ECO:0000259" key="10">
    <source>
        <dbReference type="Pfam" id="PF06574"/>
    </source>
</evidence>
<evidence type="ECO:0000256" key="7">
    <source>
        <dbReference type="ARBA" id="ARBA00022741"/>
    </source>
</evidence>
<keyword evidence="12" id="KW-1185">Reference proteome</keyword>
<evidence type="ECO:0000256" key="1">
    <source>
        <dbReference type="ARBA" id="ARBA00004726"/>
    </source>
</evidence>
<keyword evidence="6" id="KW-0548">Nucleotidyltransferase</keyword>
<evidence type="ECO:0000313" key="12">
    <source>
        <dbReference type="Proteomes" id="UP001140949"/>
    </source>
</evidence>
<dbReference type="GO" id="GO:0006747">
    <property type="term" value="P:FAD biosynthetic process"/>
    <property type="evidence" value="ECO:0007669"/>
    <property type="project" value="TreeGrafter"/>
</dbReference>
<evidence type="ECO:0000256" key="5">
    <source>
        <dbReference type="ARBA" id="ARBA00022679"/>
    </source>
</evidence>
<reference evidence="11" key="1">
    <citation type="journal article" date="2023" name="GigaByte">
        <title>Genome assembly of the bearded iris, Iris pallida Lam.</title>
        <authorList>
            <person name="Bruccoleri R.E."/>
            <person name="Oakeley E.J."/>
            <person name="Faust A.M.E."/>
            <person name="Altorfer M."/>
            <person name="Dessus-Babus S."/>
            <person name="Burckhardt D."/>
            <person name="Oertli M."/>
            <person name="Naumann U."/>
            <person name="Petersen F."/>
            <person name="Wong J."/>
        </authorList>
    </citation>
    <scope>NUCLEOTIDE SEQUENCE</scope>
    <source>
        <strain evidence="11">GSM-AAB239-AS_SAM_17_03QT</strain>
    </source>
</reference>
<evidence type="ECO:0000313" key="11">
    <source>
        <dbReference type="EMBL" id="KAJ6853685.1"/>
    </source>
</evidence>
<proteinExistence type="predicted"/>
<dbReference type="GO" id="GO:0003919">
    <property type="term" value="F:FMN adenylyltransferase activity"/>
    <property type="evidence" value="ECO:0007669"/>
    <property type="project" value="UniProtKB-EC"/>
</dbReference>
<dbReference type="SUPFAM" id="SSF52374">
    <property type="entry name" value="Nucleotidylyl transferase"/>
    <property type="match status" value="1"/>
</dbReference>
<organism evidence="11 12">
    <name type="scientific">Iris pallida</name>
    <name type="common">Sweet iris</name>
    <dbReference type="NCBI Taxonomy" id="29817"/>
    <lineage>
        <taxon>Eukaryota</taxon>
        <taxon>Viridiplantae</taxon>
        <taxon>Streptophyta</taxon>
        <taxon>Embryophyta</taxon>
        <taxon>Tracheophyta</taxon>
        <taxon>Spermatophyta</taxon>
        <taxon>Magnoliopsida</taxon>
        <taxon>Liliopsida</taxon>
        <taxon>Asparagales</taxon>
        <taxon>Iridaceae</taxon>
        <taxon>Iridoideae</taxon>
        <taxon>Irideae</taxon>
        <taxon>Iris</taxon>
    </lineage>
</organism>
<accession>A0AAX6IP08</accession>
<keyword evidence="9" id="KW-0067">ATP-binding</keyword>
<dbReference type="AlphaFoldDB" id="A0AAX6IP08"/>
<name>A0AAX6IP08_IRIPA</name>
<dbReference type="Pfam" id="PF06574">
    <property type="entry name" value="FAD_syn"/>
    <property type="match status" value="1"/>
</dbReference>
<keyword evidence="4" id="KW-0288">FMN</keyword>
<gene>
    <name evidence="11" type="ORF">M6B38_113675</name>
</gene>
<comment type="pathway">
    <text evidence="1">Cofactor biosynthesis; FAD biosynthesis; FAD from FMN: step 1/1.</text>
</comment>
<reference evidence="11" key="2">
    <citation type="submission" date="2023-04" db="EMBL/GenBank/DDBJ databases">
        <authorList>
            <person name="Bruccoleri R.E."/>
            <person name="Oakeley E.J."/>
            <person name="Faust A.-M."/>
            <person name="Dessus-Babus S."/>
            <person name="Altorfer M."/>
            <person name="Burckhardt D."/>
            <person name="Oertli M."/>
            <person name="Naumann U."/>
            <person name="Petersen F."/>
            <person name="Wong J."/>
        </authorList>
    </citation>
    <scope>NUCLEOTIDE SEQUENCE</scope>
    <source>
        <strain evidence="11">GSM-AAB239-AS_SAM_17_03QT</strain>
        <tissue evidence="11">Leaf</tissue>
    </source>
</reference>